<dbReference type="PANTHER" id="PTHR46599:SF3">
    <property type="entry name" value="PIGGYBAC TRANSPOSABLE ELEMENT-DERIVED PROTEIN 4"/>
    <property type="match status" value="1"/>
</dbReference>
<evidence type="ECO:0000256" key="1">
    <source>
        <dbReference type="SAM" id="MobiDB-lite"/>
    </source>
</evidence>
<accession>A0AAD9PTX3</accession>
<feature type="domain" description="PiggyBac transposable element-derived protein" evidence="2">
    <location>
        <begin position="1"/>
        <end position="318"/>
    </location>
</feature>
<feature type="region of interest" description="Disordered" evidence="1">
    <location>
        <begin position="347"/>
        <end position="381"/>
    </location>
</feature>
<evidence type="ECO:0000313" key="3">
    <source>
        <dbReference type="EMBL" id="KAK2549012.1"/>
    </source>
</evidence>
<reference evidence="3" key="2">
    <citation type="journal article" date="2023" name="Science">
        <title>Genomic signatures of disease resistance in endangered staghorn corals.</title>
        <authorList>
            <person name="Vollmer S.V."/>
            <person name="Selwyn J.D."/>
            <person name="Despard B.A."/>
            <person name="Roesel C.L."/>
        </authorList>
    </citation>
    <scope>NUCLEOTIDE SEQUENCE</scope>
    <source>
        <strain evidence="3">K2</strain>
    </source>
</reference>
<comment type="caution">
    <text evidence="3">The sequence shown here is derived from an EMBL/GenBank/DDBJ whole genome shotgun (WGS) entry which is preliminary data.</text>
</comment>
<protein>
    <submittedName>
        <fullName evidence="3">PiggyBac transposable element-derived protein 4</fullName>
    </submittedName>
</protein>
<dbReference type="InterPro" id="IPR029526">
    <property type="entry name" value="PGBD"/>
</dbReference>
<keyword evidence="4" id="KW-1185">Reference proteome</keyword>
<evidence type="ECO:0000313" key="4">
    <source>
        <dbReference type="Proteomes" id="UP001249851"/>
    </source>
</evidence>
<gene>
    <name evidence="3" type="ORF">P5673_030641</name>
</gene>
<evidence type="ECO:0000259" key="2">
    <source>
        <dbReference type="Pfam" id="PF13843"/>
    </source>
</evidence>
<dbReference type="Pfam" id="PF13843">
    <property type="entry name" value="DDE_Tnp_1_7"/>
    <property type="match status" value="1"/>
</dbReference>
<dbReference type="Proteomes" id="UP001249851">
    <property type="component" value="Unassembled WGS sequence"/>
</dbReference>
<sequence>MGMVEVPVIRDNWNQDNFFGQDFVRNSGMTRHRFQNILAALHICKIEDDATNERKKKAGQQYDPLLKVKPLLADLQLSCSSYYVPGQKLSIDERMVASKGRFCMKQFIKDKPVRWGFKFWVLACPETGYTYKSEVYTGKKLTKTNNGLGYDVVMNLMNGMFRQGYHLFVDNFYSSPQLFSDLYDKGCMATGTVRENRKGFPTGLANSMTKKEVRGSIRWFRKENLVFLKWRDTKDVCALSTCYAASGEDRTQRKTKVNGQFQTLNIPIPPVLKNYNAGMGGVDLSDQLLQCYQVLRRTRKWWKTLFFHFMDISATNAYIVHKKITEGMTHKDFRQCLANELLERSELQLNPNPSPGRPPRSSVRAEHCPVPPTSDHLAKKSSKATFGRKNCKLCSILFKKEQKTS</sequence>
<reference evidence="3" key="1">
    <citation type="journal article" date="2023" name="G3 (Bethesda)">
        <title>Whole genome assembly and annotation of the endangered Caribbean coral Acropora cervicornis.</title>
        <authorList>
            <person name="Selwyn J.D."/>
            <person name="Vollmer S.V."/>
        </authorList>
    </citation>
    <scope>NUCLEOTIDE SEQUENCE</scope>
    <source>
        <strain evidence="3">K2</strain>
    </source>
</reference>
<proteinExistence type="predicted"/>
<dbReference type="AlphaFoldDB" id="A0AAD9PTX3"/>
<organism evidence="3 4">
    <name type="scientific">Acropora cervicornis</name>
    <name type="common">Staghorn coral</name>
    <dbReference type="NCBI Taxonomy" id="6130"/>
    <lineage>
        <taxon>Eukaryota</taxon>
        <taxon>Metazoa</taxon>
        <taxon>Cnidaria</taxon>
        <taxon>Anthozoa</taxon>
        <taxon>Hexacorallia</taxon>
        <taxon>Scleractinia</taxon>
        <taxon>Astrocoeniina</taxon>
        <taxon>Acroporidae</taxon>
        <taxon>Acropora</taxon>
    </lineage>
</organism>
<dbReference type="PANTHER" id="PTHR46599">
    <property type="entry name" value="PIGGYBAC TRANSPOSABLE ELEMENT-DERIVED PROTEIN 4"/>
    <property type="match status" value="1"/>
</dbReference>
<name>A0AAD9PTX3_ACRCE</name>
<dbReference type="EMBL" id="JARQWQ010000133">
    <property type="protein sequence ID" value="KAK2549012.1"/>
    <property type="molecule type" value="Genomic_DNA"/>
</dbReference>